<dbReference type="InterPro" id="IPR013083">
    <property type="entry name" value="Znf_RING/FYVE/PHD"/>
</dbReference>
<keyword evidence="4" id="KW-0677">Repeat</keyword>
<name>A0A6A4KEY7_APOLU</name>
<keyword evidence="7" id="KW-0862">Zinc</keyword>
<gene>
    <name evidence="8" type="ORF">GE061_009750</name>
</gene>
<keyword evidence="2" id="KW-0808">Transferase</keyword>
<evidence type="ECO:0000313" key="8">
    <source>
        <dbReference type="EMBL" id="KAF6215002.1"/>
    </source>
</evidence>
<dbReference type="OrthoDB" id="10009520at2759"/>
<dbReference type="Pfam" id="PF26200">
    <property type="entry name" value="Rcat_RNF216"/>
    <property type="match status" value="1"/>
</dbReference>
<protein>
    <submittedName>
        <fullName evidence="8">Uncharacterized protein</fullName>
    </submittedName>
</protein>
<evidence type="ECO:0000313" key="9">
    <source>
        <dbReference type="Proteomes" id="UP000466442"/>
    </source>
</evidence>
<comment type="caution">
    <text evidence="8">The sequence shown here is derived from an EMBL/GenBank/DDBJ whole genome shotgun (WGS) entry which is preliminary data.</text>
</comment>
<dbReference type="Proteomes" id="UP000466442">
    <property type="component" value="Unassembled WGS sequence"/>
</dbReference>
<dbReference type="Pfam" id="PF01485">
    <property type="entry name" value="IBR"/>
    <property type="match status" value="1"/>
</dbReference>
<evidence type="ECO:0000256" key="5">
    <source>
        <dbReference type="ARBA" id="ARBA00022771"/>
    </source>
</evidence>
<dbReference type="InterPro" id="IPR002867">
    <property type="entry name" value="IBR_dom"/>
</dbReference>
<dbReference type="PANTHER" id="PTHR22770:SF47">
    <property type="entry name" value="E3 UBIQUITIN-PROTEIN LIGASE RNF216"/>
    <property type="match status" value="1"/>
</dbReference>
<sequence length="424" mass="47955">MELDLHDDQNNADAAANIKMDTLLQLFPLGDFKFLRSKCIELAADDEAFENFVNEALTTNCVPSKDEGTADTDPAADDELVNTPEIAFNVEHFVEACPDPFDYFKNLQRNENHKTQVFEFLKDRFRDVKSSFLEHIVVEQGYNLIGASELLTEIPPHAFRLEPRQDLDVHLTPPLDPNFLKEVLLFDHRKEIETYIELLGEIKKKAVEEGEIFECECCFADDILPSDAILCTEAHIFCKDCVRRSTEVRIGNGLLTFPCLGSCAPDGIIPMESIKTVLDRTSYEKIVARIAEEEVRQADITGIEYCQRCEYAAIPDENIIIFKCPKCHFELCRLCNHESHIPRKCGESVADDIQKQSRKKNEEFLTTKVLRKCGGCKKSYVKESGCDKITCSCGTKNCYRCGASGIDYPHLDSCPGRIDPIPES</sequence>
<dbReference type="EMBL" id="WIXP02000002">
    <property type="protein sequence ID" value="KAF6215002.1"/>
    <property type="molecule type" value="Genomic_DNA"/>
</dbReference>
<dbReference type="InterPro" id="IPR051628">
    <property type="entry name" value="LUBAC_E3_Ligases"/>
</dbReference>
<keyword evidence="3" id="KW-0479">Metal-binding</keyword>
<dbReference type="PANTHER" id="PTHR22770">
    <property type="entry name" value="UBIQUITIN CONJUGATING ENZYME 7 INTERACTING PROTEIN-RELATED"/>
    <property type="match status" value="1"/>
</dbReference>
<dbReference type="Gene3D" id="1.20.120.1750">
    <property type="match status" value="1"/>
</dbReference>
<dbReference type="SUPFAM" id="SSF57850">
    <property type="entry name" value="RING/U-box"/>
    <property type="match status" value="3"/>
</dbReference>
<dbReference type="SMART" id="SM00647">
    <property type="entry name" value="IBR"/>
    <property type="match status" value="2"/>
</dbReference>
<dbReference type="GO" id="GO:0008270">
    <property type="term" value="F:zinc ion binding"/>
    <property type="evidence" value="ECO:0007669"/>
    <property type="project" value="UniProtKB-KW"/>
</dbReference>
<evidence type="ECO:0000256" key="6">
    <source>
        <dbReference type="ARBA" id="ARBA00022786"/>
    </source>
</evidence>
<evidence type="ECO:0000256" key="2">
    <source>
        <dbReference type="ARBA" id="ARBA00022679"/>
    </source>
</evidence>
<dbReference type="PROSITE" id="PS51873">
    <property type="entry name" value="TRIAD"/>
    <property type="match status" value="1"/>
</dbReference>
<accession>A0A6A4KEY7</accession>
<evidence type="ECO:0000256" key="1">
    <source>
        <dbReference type="ARBA" id="ARBA00004906"/>
    </source>
</evidence>
<dbReference type="AlphaFoldDB" id="A0A6A4KEY7"/>
<dbReference type="Gene3D" id="3.30.40.10">
    <property type="entry name" value="Zinc/RING finger domain, C3HC4 (zinc finger)"/>
    <property type="match status" value="1"/>
</dbReference>
<reference evidence="8" key="1">
    <citation type="journal article" date="2021" name="Mol. Ecol. Resour.">
        <title>Apolygus lucorum genome provides insights into omnivorousness and mesophyll feeding.</title>
        <authorList>
            <person name="Liu Y."/>
            <person name="Liu H."/>
            <person name="Wang H."/>
            <person name="Huang T."/>
            <person name="Liu B."/>
            <person name="Yang B."/>
            <person name="Yin L."/>
            <person name="Li B."/>
            <person name="Zhang Y."/>
            <person name="Zhang S."/>
            <person name="Jiang F."/>
            <person name="Zhang X."/>
            <person name="Ren Y."/>
            <person name="Wang B."/>
            <person name="Wang S."/>
            <person name="Lu Y."/>
            <person name="Wu K."/>
            <person name="Fan W."/>
            <person name="Wang G."/>
        </authorList>
    </citation>
    <scope>NUCLEOTIDE SEQUENCE</scope>
    <source>
        <strain evidence="8">12Hb</strain>
    </source>
</reference>
<keyword evidence="5" id="KW-0863">Zinc-finger</keyword>
<organism evidence="8 9">
    <name type="scientific">Apolygus lucorum</name>
    <name type="common">Small green plant bug</name>
    <name type="synonym">Lygocoris lucorum</name>
    <dbReference type="NCBI Taxonomy" id="248454"/>
    <lineage>
        <taxon>Eukaryota</taxon>
        <taxon>Metazoa</taxon>
        <taxon>Ecdysozoa</taxon>
        <taxon>Arthropoda</taxon>
        <taxon>Hexapoda</taxon>
        <taxon>Insecta</taxon>
        <taxon>Pterygota</taxon>
        <taxon>Neoptera</taxon>
        <taxon>Paraneoptera</taxon>
        <taxon>Hemiptera</taxon>
        <taxon>Heteroptera</taxon>
        <taxon>Panheteroptera</taxon>
        <taxon>Cimicomorpha</taxon>
        <taxon>Miridae</taxon>
        <taxon>Mirini</taxon>
        <taxon>Apolygus</taxon>
    </lineage>
</organism>
<keyword evidence="6" id="KW-0833">Ubl conjugation pathway</keyword>
<evidence type="ECO:0000256" key="7">
    <source>
        <dbReference type="ARBA" id="ARBA00022833"/>
    </source>
</evidence>
<proteinExistence type="predicted"/>
<evidence type="ECO:0000256" key="4">
    <source>
        <dbReference type="ARBA" id="ARBA00022737"/>
    </source>
</evidence>
<keyword evidence="9" id="KW-1185">Reference proteome</keyword>
<dbReference type="InterPro" id="IPR044066">
    <property type="entry name" value="TRIAD_supradom"/>
</dbReference>
<dbReference type="GO" id="GO:0016740">
    <property type="term" value="F:transferase activity"/>
    <property type="evidence" value="ECO:0007669"/>
    <property type="project" value="UniProtKB-KW"/>
</dbReference>
<comment type="pathway">
    <text evidence="1">Protein modification; protein ubiquitination.</text>
</comment>
<evidence type="ECO:0000256" key="3">
    <source>
        <dbReference type="ARBA" id="ARBA00022723"/>
    </source>
</evidence>